<dbReference type="InterPro" id="IPR006127">
    <property type="entry name" value="ZnuA-like"/>
</dbReference>
<dbReference type="InterPro" id="IPR006129">
    <property type="entry name" value="AdhesinB"/>
</dbReference>
<reference evidence="6 7" key="1">
    <citation type="submission" date="2022-06" db="EMBL/GenBank/DDBJ databases">
        <title>Sequencing the genomes of 1000 actinobacteria strains.</title>
        <authorList>
            <person name="Klenk H.-P."/>
        </authorList>
    </citation>
    <scope>NUCLEOTIDE SEQUENCE [LARGE SCALE GENOMIC DNA]</scope>
    <source>
        <strain evidence="6 7">DSM 41656</strain>
    </source>
</reference>
<sequence length="365" mass="37867">MKIRRRPTTSIALAATVLVSALTLTACGGNSSAKDGSGRLDVVASFYPMEFLATQIGGEHVKVTDLTAAGVEPHDLELTAKQVASVQRADAVIYLKGLQPTVDKAIAQAGGKHVIDATAASPLVDHHLDEGTTDEAGHEHADATTGDPHIWLDPSRYAAVAKSVGAEFAKADPAHAADYQKNTDDLVTRLTALDQDFRNGLQNSGTKTFVTSHAAFGYLADHYGLTQIAINGVDPEAEPTPARLASIQKAAKDNGVTTIFFETLVSPKLADTVAKDLGLKTAVLDPLEGVKNPGKDDYFSVMKQNLANLQAALGARSAPTAQTTAGTTQTSPTAQTTAGTTQASPTAQTTAQATPTAQTTPGTTG</sequence>
<keyword evidence="7" id="KW-1185">Reference proteome</keyword>
<dbReference type="PANTHER" id="PTHR42953:SF3">
    <property type="entry name" value="HIGH-AFFINITY ZINC UPTAKE SYSTEM PROTEIN ZNUA"/>
    <property type="match status" value="1"/>
</dbReference>
<dbReference type="PROSITE" id="PS51257">
    <property type="entry name" value="PROKAR_LIPOPROTEIN"/>
    <property type="match status" value="1"/>
</dbReference>
<keyword evidence="3 5" id="KW-0732">Signal</keyword>
<feature type="region of interest" description="Disordered" evidence="4">
    <location>
        <begin position="317"/>
        <end position="365"/>
    </location>
</feature>
<dbReference type="InterPro" id="IPR050492">
    <property type="entry name" value="Bact_metal-bind_prot9"/>
</dbReference>
<proteinExistence type="inferred from homology"/>
<evidence type="ECO:0000313" key="7">
    <source>
        <dbReference type="Proteomes" id="UP001206483"/>
    </source>
</evidence>
<comment type="similarity">
    <text evidence="1">Belongs to the bacterial solute-binding protein 9 family.</text>
</comment>
<dbReference type="Gene3D" id="3.40.50.1980">
    <property type="entry name" value="Nitrogenase molybdenum iron protein domain"/>
    <property type="match status" value="2"/>
</dbReference>
<dbReference type="PRINTS" id="PR00691">
    <property type="entry name" value="ADHESINB"/>
</dbReference>
<evidence type="ECO:0000256" key="3">
    <source>
        <dbReference type="ARBA" id="ARBA00022729"/>
    </source>
</evidence>
<dbReference type="Pfam" id="PF01297">
    <property type="entry name" value="ZnuA"/>
    <property type="match status" value="1"/>
</dbReference>
<feature type="chain" id="PRO_5045366688" evidence="5">
    <location>
        <begin position="27"/>
        <end position="365"/>
    </location>
</feature>
<evidence type="ECO:0000256" key="1">
    <source>
        <dbReference type="ARBA" id="ARBA00011028"/>
    </source>
</evidence>
<dbReference type="SUPFAM" id="SSF53807">
    <property type="entry name" value="Helical backbone' metal receptor"/>
    <property type="match status" value="1"/>
</dbReference>
<gene>
    <name evidence="6" type="ORF">FHR36_003598</name>
</gene>
<organism evidence="6 7">
    <name type="scientific">Kitasatospora paracochleata</name>
    <dbReference type="NCBI Taxonomy" id="58354"/>
    <lineage>
        <taxon>Bacteria</taxon>
        <taxon>Bacillati</taxon>
        <taxon>Actinomycetota</taxon>
        <taxon>Actinomycetes</taxon>
        <taxon>Kitasatosporales</taxon>
        <taxon>Streptomycetaceae</taxon>
        <taxon>Kitasatospora</taxon>
    </lineage>
</organism>
<evidence type="ECO:0000256" key="5">
    <source>
        <dbReference type="SAM" id="SignalP"/>
    </source>
</evidence>
<comment type="caution">
    <text evidence="6">The sequence shown here is derived from an EMBL/GenBank/DDBJ whole genome shotgun (WGS) entry which is preliminary data.</text>
</comment>
<evidence type="ECO:0000313" key="6">
    <source>
        <dbReference type="EMBL" id="MCP2310465.1"/>
    </source>
</evidence>
<protein>
    <submittedName>
        <fullName evidence="6">Zinc transport system substrate-binding protein</fullName>
    </submittedName>
</protein>
<feature type="signal peptide" evidence="5">
    <location>
        <begin position="1"/>
        <end position="26"/>
    </location>
</feature>
<evidence type="ECO:0000256" key="2">
    <source>
        <dbReference type="ARBA" id="ARBA00022448"/>
    </source>
</evidence>
<name>A0ABT1IZ68_9ACTN</name>
<accession>A0ABT1IZ68</accession>
<evidence type="ECO:0000256" key="4">
    <source>
        <dbReference type="SAM" id="MobiDB-lite"/>
    </source>
</evidence>
<keyword evidence="2" id="KW-0813">Transport</keyword>
<dbReference type="EMBL" id="JAMZDX010000003">
    <property type="protein sequence ID" value="MCP2310465.1"/>
    <property type="molecule type" value="Genomic_DNA"/>
</dbReference>
<dbReference type="PANTHER" id="PTHR42953">
    <property type="entry name" value="HIGH-AFFINITY ZINC UPTAKE SYSTEM PROTEIN ZNUA-RELATED"/>
    <property type="match status" value="1"/>
</dbReference>
<dbReference type="Proteomes" id="UP001206483">
    <property type="component" value="Unassembled WGS sequence"/>
</dbReference>
<dbReference type="RefSeq" id="WP_308199456.1">
    <property type="nucleotide sequence ID" value="NZ_BAAAUB010000014.1"/>
</dbReference>